<dbReference type="Proteomes" id="UP000509510">
    <property type="component" value="Chromosome IV"/>
</dbReference>
<protein>
    <submittedName>
        <fullName evidence="2">Uncharacterized protein</fullName>
    </submittedName>
</protein>
<feature type="compositionally biased region" description="Polar residues" evidence="1">
    <location>
        <begin position="101"/>
        <end position="117"/>
    </location>
</feature>
<dbReference type="AlphaFoldDB" id="A0A7H8R2H7"/>
<dbReference type="RefSeq" id="XP_035346092.1">
    <property type="nucleotide sequence ID" value="XM_035490199.1"/>
</dbReference>
<gene>
    <name evidence="2" type="ORF">TRUGW13939_07057</name>
</gene>
<dbReference type="KEGG" id="trg:TRUGW13939_07057"/>
<evidence type="ECO:0000313" key="3">
    <source>
        <dbReference type="Proteomes" id="UP000509510"/>
    </source>
</evidence>
<sequence length="205" mass="23246">MDIDEGRSIPTANDYKDHQVRQEQEADTEIGGCYKMVEPLPAYPEGPTRLKEKNTWHGSPVASLRRAFHALGSPRIKTALTTTEIANLRTLMDLYFEPTTVDDQSSETTGESGPTATSEKRKHDDEDDEDESTDRKGKGVSSKKVKYEQDTPTPKYNICARYQEVPGKTWCPDFHYWVNASWQFGPEDIIEKASMFQVATQKHRG</sequence>
<dbReference type="OrthoDB" id="3800761at2759"/>
<dbReference type="EMBL" id="CP055901">
    <property type="protein sequence ID" value="QKX59915.1"/>
    <property type="molecule type" value="Genomic_DNA"/>
</dbReference>
<evidence type="ECO:0000256" key="1">
    <source>
        <dbReference type="SAM" id="MobiDB-lite"/>
    </source>
</evidence>
<reference evidence="3" key="1">
    <citation type="submission" date="2020-06" db="EMBL/GenBank/DDBJ databases">
        <title>A chromosome-scale genome assembly of Talaromyces rugulosus W13939.</title>
        <authorList>
            <person name="Wang B."/>
            <person name="Guo L."/>
            <person name="Ye K."/>
            <person name="Wang L."/>
        </authorList>
    </citation>
    <scope>NUCLEOTIDE SEQUENCE [LARGE SCALE GENOMIC DNA]</scope>
    <source>
        <strain evidence="3">W13939</strain>
    </source>
</reference>
<feature type="region of interest" description="Disordered" evidence="1">
    <location>
        <begin position="99"/>
        <end position="149"/>
    </location>
</feature>
<evidence type="ECO:0000313" key="2">
    <source>
        <dbReference type="EMBL" id="QKX59915.1"/>
    </source>
</evidence>
<proteinExistence type="predicted"/>
<keyword evidence="3" id="KW-1185">Reference proteome</keyword>
<feature type="region of interest" description="Disordered" evidence="1">
    <location>
        <begin position="1"/>
        <end position="30"/>
    </location>
</feature>
<name>A0A7H8R2H7_TALRU</name>
<dbReference type="GeneID" id="55994550"/>
<accession>A0A7H8R2H7</accession>
<feature type="compositionally biased region" description="Basic and acidic residues" evidence="1">
    <location>
        <begin position="14"/>
        <end position="24"/>
    </location>
</feature>
<organism evidence="2 3">
    <name type="scientific">Talaromyces rugulosus</name>
    <name type="common">Penicillium rugulosum</name>
    <dbReference type="NCBI Taxonomy" id="121627"/>
    <lineage>
        <taxon>Eukaryota</taxon>
        <taxon>Fungi</taxon>
        <taxon>Dikarya</taxon>
        <taxon>Ascomycota</taxon>
        <taxon>Pezizomycotina</taxon>
        <taxon>Eurotiomycetes</taxon>
        <taxon>Eurotiomycetidae</taxon>
        <taxon>Eurotiales</taxon>
        <taxon>Trichocomaceae</taxon>
        <taxon>Talaromyces</taxon>
        <taxon>Talaromyces sect. Islandici</taxon>
    </lineage>
</organism>